<evidence type="ECO:0000256" key="1">
    <source>
        <dbReference type="ARBA" id="ARBA00022801"/>
    </source>
</evidence>
<dbReference type="EMBL" id="CP031598">
    <property type="protein sequence ID" value="QEW29279.1"/>
    <property type="molecule type" value="Genomic_DNA"/>
</dbReference>
<dbReference type="InterPro" id="IPR050345">
    <property type="entry name" value="Aliph_Amidase/BUP"/>
</dbReference>
<dbReference type="PANTHER" id="PTHR43674">
    <property type="entry name" value="NITRILASE C965.09-RELATED"/>
    <property type="match status" value="1"/>
</dbReference>
<gene>
    <name evidence="3" type="primary">ramA_6</name>
    <name evidence="3" type="ORF">RIdsm_05122</name>
</gene>
<dbReference type="Gene3D" id="3.60.110.10">
    <property type="entry name" value="Carbon-nitrogen hydrolase"/>
    <property type="match status" value="1"/>
</dbReference>
<reference evidence="3 4" key="1">
    <citation type="submission" date="2018-08" db="EMBL/GenBank/DDBJ databases">
        <title>Genetic Globetrotter - A new plasmid hitch-hiking vast phylogenetic and geographic distances.</title>
        <authorList>
            <person name="Vollmers J."/>
            <person name="Petersen J."/>
        </authorList>
    </citation>
    <scope>NUCLEOTIDE SEQUENCE [LARGE SCALE GENOMIC DNA]</scope>
    <source>
        <strain evidence="3 4">DSM 26383</strain>
    </source>
</reference>
<keyword evidence="1 3" id="KW-0378">Hydrolase</keyword>
<dbReference type="RefSeq" id="WP_057812271.1">
    <property type="nucleotide sequence ID" value="NZ_CP031598.1"/>
</dbReference>
<feature type="domain" description="CN hydrolase" evidence="2">
    <location>
        <begin position="1"/>
        <end position="233"/>
    </location>
</feature>
<dbReference type="GO" id="GO:0050126">
    <property type="term" value="F:N-carbamoylputrescine amidase activity"/>
    <property type="evidence" value="ECO:0007669"/>
    <property type="project" value="TreeGrafter"/>
</dbReference>
<dbReference type="AlphaFoldDB" id="A0A5P3AIU4"/>
<accession>A0A5P3AIU4</accession>
<name>A0A5P3AIU4_9RHOB</name>
<dbReference type="GO" id="GO:0033388">
    <property type="term" value="P:putrescine biosynthetic process from arginine"/>
    <property type="evidence" value="ECO:0007669"/>
    <property type="project" value="TreeGrafter"/>
</dbReference>
<dbReference type="InterPro" id="IPR036526">
    <property type="entry name" value="C-N_Hydrolase_sf"/>
</dbReference>
<protein>
    <submittedName>
        <fullName evidence="3">(R)-stereoselective amidase</fullName>
        <ecNumber evidence="3">3.5.1.100</ecNumber>
    </submittedName>
</protein>
<evidence type="ECO:0000313" key="4">
    <source>
        <dbReference type="Proteomes" id="UP000325785"/>
    </source>
</evidence>
<dbReference type="EC" id="3.5.1.100" evidence="3"/>
<evidence type="ECO:0000259" key="2">
    <source>
        <dbReference type="PROSITE" id="PS50263"/>
    </source>
</evidence>
<organism evidence="3 4">
    <name type="scientific">Roseovarius indicus</name>
    <dbReference type="NCBI Taxonomy" id="540747"/>
    <lineage>
        <taxon>Bacteria</taxon>
        <taxon>Pseudomonadati</taxon>
        <taxon>Pseudomonadota</taxon>
        <taxon>Alphaproteobacteria</taxon>
        <taxon>Rhodobacterales</taxon>
        <taxon>Roseobacteraceae</taxon>
        <taxon>Roseovarius</taxon>
    </lineage>
</organism>
<dbReference type="InterPro" id="IPR003010">
    <property type="entry name" value="C-N_Hydrolase"/>
</dbReference>
<dbReference type="SUPFAM" id="SSF56317">
    <property type="entry name" value="Carbon-nitrogen hydrolase"/>
    <property type="match status" value="1"/>
</dbReference>
<dbReference type="PANTHER" id="PTHR43674:SF2">
    <property type="entry name" value="BETA-UREIDOPROPIONASE"/>
    <property type="match status" value="1"/>
</dbReference>
<proteinExistence type="predicted"/>
<dbReference type="KEGG" id="rid:RIdsm_05122"/>
<dbReference type="OrthoDB" id="9811121at2"/>
<dbReference type="Proteomes" id="UP000325785">
    <property type="component" value="Chromosome"/>
</dbReference>
<dbReference type="Pfam" id="PF00795">
    <property type="entry name" value="CN_hydrolase"/>
    <property type="match status" value="1"/>
</dbReference>
<evidence type="ECO:0000313" key="3">
    <source>
        <dbReference type="EMBL" id="QEW29279.1"/>
    </source>
</evidence>
<dbReference type="PROSITE" id="PS50263">
    <property type="entry name" value="CN_HYDROLASE"/>
    <property type="match status" value="1"/>
</dbReference>
<sequence>MKLGVYQCRAGATQDEKLAGLEKYMAGQHCNLVLCPELFATGYDAKADYGKLAEAPDGPFAKRMAGLAILYGTALAWGYAERGEDGVYNSAALIGPEGQLLANHRKRLASPQSFEVEAFGLGEAVSFAEVGGVKVAMIICYEVEFPESLRQAALGGAQLVLVPTALGADWGFVAEKVVPTRAFENGIYIGYADHAGELHGLGFYGGGRIVAPDGAVTGVPVGEEGFVTLDIDLDRVAAAQARLPYLVDSRKL</sequence>